<dbReference type="Gene3D" id="2.40.160.50">
    <property type="entry name" value="membrane protein fhac: a member of the omp85/tpsb transporter family"/>
    <property type="match status" value="1"/>
</dbReference>
<keyword evidence="2" id="KW-0472">Membrane</keyword>
<reference evidence="4 5" key="1">
    <citation type="journal article" date="2015" name="Microbes Environ.">
        <title>Distribution and evolution of nitrogen fixation genes in the phylum bacteroidetes.</title>
        <authorList>
            <person name="Inoue J."/>
            <person name="Oshima K."/>
            <person name="Suda W."/>
            <person name="Sakamoto M."/>
            <person name="Iino T."/>
            <person name="Noda S."/>
            <person name="Hongoh Y."/>
            <person name="Hattori M."/>
            <person name="Ohkuma M."/>
        </authorList>
    </citation>
    <scope>NUCLEOTIDE SEQUENCE [LARGE SCALE GENOMIC DNA]</scope>
    <source>
        <strain evidence="4">JCM 15548</strain>
    </source>
</reference>
<name>A0A0E9LWB4_9BACT</name>
<evidence type="ECO:0000313" key="5">
    <source>
        <dbReference type="Proteomes" id="UP000032900"/>
    </source>
</evidence>
<gene>
    <name evidence="4" type="ORF">JCM15548_11738</name>
</gene>
<dbReference type="AlphaFoldDB" id="A0A0E9LWB4"/>
<sequence>MRPFYILLLLLTVIHKEGAHGQNNKHATLKSEHRISGLADLGERMLDHLTFPTPKGIWAIYPAGGYSSRTGLEFGLMPVYSWGSPDSQPANREVNTLTSSMQFSTKGMVEVRSELDWYLSSLWQFSGRIEALRINDRYWDRWSQNKTAQPIDYRSSRYGLKTEILRHLGHQLHVGMSSEIWHYQFDNRNAHLAFEQLSGSEGGWLAGAGPVLLFDQRDHVLYPRSGSYFKAAWTLFQKGGPNANTYNNYLLDLRHFYGVGRTVLAFQSLWEYSDPGTPFFMLPQLGGKDRLRGIGHSKSVVDHSAWLLRGELRVPVWWRFGAVVFSEVGQSARQLRLSRKELIAPMA</sequence>
<keyword evidence="5" id="KW-1185">Reference proteome</keyword>
<dbReference type="GO" id="GO:0019867">
    <property type="term" value="C:outer membrane"/>
    <property type="evidence" value="ECO:0007669"/>
    <property type="project" value="InterPro"/>
</dbReference>
<dbReference type="Proteomes" id="UP000032900">
    <property type="component" value="Unassembled WGS sequence"/>
</dbReference>
<protein>
    <submittedName>
        <fullName evidence="4">Outer membrane protein</fullName>
    </submittedName>
</protein>
<dbReference type="EMBL" id="BAZW01000010">
    <property type="protein sequence ID" value="GAO29539.1"/>
    <property type="molecule type" value="Genomic_DNA"/>
</dbReference>
<dbReference type="STRING" id="1236989.JCM15548_11738"/>
<dbReference type="OrthoDB" id="9771071at2"/>
<evidence type="ECO:0000313" key="4">
    <source>
        <dbReference type="EMBL" id="GAO29539.1"/>
    </source>
</evidence>
<accession>A0A0E9LWB4</accession>
<dbReference type="InterPro" id="IPR000184">
    <property type="entry name" value="Bac_surfAg_D15"/>
</dbReference>
<evidence type="ECO:0000256" key="2">
    <source>
        <dbReference type="ARBA" id="ARBA00023136"/>
    </source>
</evidence>
<comment type="subcellular location">
    <subcellularLocation>
        <location evidence="1">Membrane</location>
    </subcellularLocation>
</comment>
<feature type="domain" description="Bacterial surface antigen (D15)" evidence="3">
    <location>
        <begin position="117"/>
        <end position="330"/>
    </location>
</feature>
<dbReference type="RefSeq" id="WP_062123909.1">
    <property type="nucleotide sequence ID" value="NZ_BAZW01000010.1"/>
</dbReference>
<proteinExistence type="predicted"/>
<organism evidence="4 5">
    <name type="scientific">Geofilum rubicundum JCM 15548</name>
    <dbReference type="NCBI Taxonomy" id="1236989"/>
    <lineage>
        <taxon>Bacteria</taxon>
        <taxon>Pseudomonadati</taxon>
        <taxon>Bacteroidota</taxon>
        <taxon>Bacteroidia</taxon>
        <taxon>Marinilabiliales</taxon>
        <taxon>Marinilabiliaceae</taxon>
        <taxon>Geofilum</taxon>
    </lineage>
</organism>
<evidence type="ECO:0000259" key="3">
    <source>
        <dbReference type="Pfam" id="PF01103"/>
    </source>
</evidence>
<comment type="caution">
    <text evidence="4">The sequence shown here is derived from an EMBL/GenBank/DDBJ whole genome shotgun (WGS) entry which is preliminary data.</text>
</comment>
<dbReference type="Pfam" id="PF01103">
    <property type="entry name" value="Omp85"/>
    <property type="match status" value="1"/>
</dbReference>
<evidence type="ECO:0000256" key="1">
    <source>
        <dbReference type="ARBA" id="ARBA00004370"/>
    </source>
</evidence>